<protein>
    <submittedName>
        <fullName evidence="1">Uncharacterized protein</fullName>
    </submittedName>
</protein>
<name>A0ACC2V1D4_9TREE</name>
<gene>
    <name evidence="1" type="ORF">QFC21_006814</name>
</gene>
<organism evidence="1 2">
    <name type="scientific">Naganishia friedmannii</name>
    <dbReference type="NCBI Taxonomy" id="89922"/>
    <lineage>
        <taxon>Eukaryota</taxon>
        <taxon>Fungi</taxon>
        <taxon>Dikarya</taxon>
        <taxon>Basidiomycota</taxon>
        <taxon>Agaricomycotina</taxon>
        <taxon>Tremellomycetes</taxon>
        <taxon>Filobasidiales</taxon>
        <taxon>Filobasidiaceae</taxon>
        <taxon>Naganishia</taxon>
    </lineage>
</organism>
<proteinExistence type="predicted"/>
<dbReference type="Proteomes" id="UP001227268">
    <property type="component" value="Unassembled WGS sequence"/>
</dbReference>
<comment type="caution">
    <text evidence="1">The sequence shown here is derived from an EMBL/GenBank/DDBJ whole genome shotgun (WGS) entry which is preliminary data.</text>
</comment>
<keyword evidence="2" id="KW-1185">Reference proteome</keyword>
<accession>A0ACC2V1D4</accession>
<dbReference type="EMBL" id="JASBWT010000038">
    <property type="protein sequence ID" value="KAJ9092432.1"/>
    <property type="molecule type" value="Genomic_DNA"/>
</dbReference>
<evidence type="ECO:0000313" key="2">
    <source>
        <dbReference type="Proteomes" id="UP001227268"/>
    </source>
</evidence>
<reference evidence="1" key="1">
    <citation type="submission" date="2023-04" db="EMBL/GenBank/DDBJ databases">
        <title>Draft Genome sequencing of Naganishia species isolated from polar environments using Oxford Nanopore Technology.</title>
        <authorList>
            <person name="Leo P."/>
            <person name="Venkateswaran K."/>
        </authorList>
    </citation>
    <scope>NUCLEOTIDE SEQUENCE</scope>
    <source>
        <strain evidence="1">MNA-CCFEE 5423</strain>
    </source>
</reference>
<evidence type="ECO:0000313" key="1">
    <source>
        <dbReference type="EMBL" id="KAJ9092432.1"/>
    </source>
</evidence>
<sequence length="668" mass="72463">MFPASAPGRSAAVGLFPNSKLAAVSRNHYAPDFQAVVFCGYGESLYPLTQGENATPKALLPIGDEVMIDRVLAWVEESGIVDVLLLCPQSQMVAITNHLRAAWPPASASDGPSAKKPTNASSATANASGHTAPSPSRDGRRRNAGDTSRLRIEVHGLDEREAMETLNPPKPSDEKADNDGPAVGFKSANGISSANVDDSSDEEDEDEAYIAVGGAADTAGTARILRRWRDWIRSDFVVLPCDITPPASLPLTKLLNRHRNQSGSLVTSLWYEKTEVELKDPDAPESILVGYDKKSQELLMIQPLEELEDDVELRMSLLHRAPTLSLTTNLMDAHVYVFRRAVLDLMMTKDPRDLESVKENLVPWLVKGGWQDGVREKWRHILNHNQDPLAAALAKSTVASLSVVPDPESDYLETIESTNPTSPSSPIKTPGQSLLDFKYSLPGRVKDSTGQGKRPSYQRPAPGDELRCGMIVYERPVPEKAPVPVVQTQKGRSQQPVEKEKDAEVPLMRGNTVAGYWELNRQFLRAMPPNLANLPVRSQPGAPNTASSAPAAPNADGKPAIISNVDPKAQVSADTLLAPSTRVGERTSIKKCIIGRHCVLGKNVKLTNCVVWDYVVIADGAKIENTILCNNVRIGEKAQIKDCELGAEFEVEAGADLKGERLTAGEEA</sequence>